<protein>
    <submittedName>
        <fullName evidence="1">Uncharacterized protein</fullName>
    </submittedName>
</protein>
<sequence length="84" mass="10056">MESAPLNPAVRHRPQKIFYPDLILRLQWKLAINRVLTRRGFKHIYIHKKTGGLYKDKDITKDIRWEELANRITLWLRSGGGFLW</sequence>
<accession>A0A8H3P2X1</accession>
<organism evidence="1 2">
    <name type="scientific">Aspergillus udagawae</name>
    <dbReference type="NCBI Taxonomy" id="91492"/>
    <lineage>
        <taxon>Eukaryota</taxon>
        <taxon>Fungi</taxon>
        <taxon>Dikarya</taxon>
        <taxon>Ascomycota</taxon>
        <taxon>Pezizomycotina</taxon>
        <taxon>Eurotiomycetes</taxon>
        <taxon>Eurotiomycetidae</taxon>
        <taxon>Eurotiales</taxon>
        <taxon>Aspergillaceae</taxon>
        <taxon>Aspergillus</taxon>
        <taxon>Aspergillus subgen. Fumigati</taxon>
    </lineage>
</organism>
<proteinExistence type="predicted"/>
<evidence type="ECO:0000313" key="2">
    <source>
        <dbReference type="Proteomes" id="UP000465221"/>
    </source>
</evidence>
<name>A0A8H3P2X1_9EURO</name>
<dbReference type="Proteomes" id="UP000465221">
    <property type="component" value="Unassembled WGS sequence"/>
</dbReference>
<evidence type="ECO:0000313" key="1">
    <source>
        <dbReference type="EMBL" id="GFF40677.1"/>
    </source>
</evidence>
<dbReference type="AlphaFoldDB" id="A0A8H3P2X1"/>
<dbReference type="EMBL" id="BLKC01000042">
    <property type="protein sequence ID" value="GFF40677.1"/>
    <property type="molecule type" value="Genomic_DNA"/>
</dbReference>
<reference evidence="1 2" key="1">
    <citation type="submission" date="2020-01" db="EMBL/GenBank/DDBJ databases">
        <title>Draft genome sequence of Aspergillus udagawae IFM 46972.</title>
        <authorList>
            <person name="Takahashi H."/>
            <person name="Yaguchi T."/>
        </authorList>
    </citation>
    <scope>NUCLEOTIDE SEQUENCE [LARGE SCALE GENOMIC DNA]</scope>
    <source>
        <strain evidence="1 2">IFM 46972</strain>
    </source>
</reference>
<gene>
    <name evidence="1" type="ORF">IFM46972_06293</name>
</gene>
<comment type="caution">
    <text evidence="1">The sequence shown here is derived from an EMBL/GenBank/DDBJ whole genome shotgun (WGS) entry which is preliminary data.</text>
</comment>